<comment type="caution">
    <text evidence="1">The sequence shown here is derived from an EMBL/GenBank/DDBJ whole genome shotgun (WGS) entry which is preliminary data.</text>
</comment>
<organism evidence="1">
    <name type="scientific">sediment metagenome</name>
    <dbReference type="NCBI Taxonomy" id="749907"/>
    <lineage>
        <taxon>unclassified sequences</taxon>
        <taxon>metagenomes</taxon>
        <taxon>ecological metagenomes</taxon>
    </lineage>
</organism>
<sequence>MHEAERLKRDLIAQWAFDTRPILGRLHLWLEDVEVEWIRGKQAAEFTSQISFLDGRMERLMAMTVAVTALGTQLFGRYGEGKGKDKHGLNQVKKDADAISAYAMSEGLWYASRHLPENHAIMVCLGEGLMPKAGETPEMGSNPQLGYGRIYARPQVARWLEQRVTRMLNDPGYCWDTFYREVKAAGVTVWGAAIDTLENTSRFAKGEPTGPLTVLHLFDQPLRMRRPYEGYVGNLFLPRHVVETAARQSLLIDYRTPRAKVMETIEAAYPGLRREHVHVWTLGGKSRAARIGKLWEEWRAAGAHVVEDGWTLPTGMKAFEESGTYAPTYGIGPWTDGEGRLHLFLCDGYAASAEAMQAASLAPMLGLEASLAVFTSRFELSYDCEQHIMHLDPDAADFGERLSALLGHAVDDGERAAYRDLVLEARDAGVPLEKAVITADDFFPEKRWEVAALSGYMCDDPYSGAPGVQEKAPGVYRVGVRLATARGDKRVFFTLRLMEERRESRLVFNPLLTRFFYGEDFRSRAVKISDSGRIRNELQTLCSEAIEYLDQQRMRIHFDRIPPEVISPANQEVLLEVLRWYKRHHPLWFSWLMVEGPGDAT</sequence>
<gene>
    <name evidence="1" type="ORF">LDC_1517</name>
</gene>
<accession>D9PJ08</accession>
<dbReference type="AlphaFoldDB" id="D9PJ08"/>
<name>D9PJ08_9ZZZZ</name>
<reference evidence="1" key="2">
    <citation type="journal article" date="2011" name="Microb. Ecol.">
        <title>Taxonomic and Functional Metagenomic Profiling of the Microbial Community in the Anoxic Sediment of a Sub-saline Shallow Lake (Laguna de Carrizo, Central Spain).</title>
        <authorList>
            <person name="Ferrer M."/>
            <person name="Guazzaroni M.E."/>
            <person name="Richter M."/>
            <person name="Garcia-Salamanca A."/>
            <person name="Yarza P."/>
            <person name="Suarez-Suarez A."/>
            <person name="Solano J."/>
            <person name="Alcaide M."/>
            <person name="van Dillewijn P."/>
            <person name="Molina-Henares M.A."/>
            <person name="Lopez-Cortes N."/>
            <person name="Al-Ramahi Y."/>
            <person name="Guerrero C."/>
            <person name="Acosta A."/>
            <person name="de Eugenio L.I."/>
            <person name="Martinez V."/>
            <person name="Marques S."/>
            <person name="Rojo F."/>
            <person name="Santero E."/>
            <person name="Genilloud O."/>
            <person name="Perez-Perez J."/>
            <person name="Rossello-Mora R."/>
            <person name="Ramos J.L."/>
        </authorList>
    </citation>
    <scope>NUCLEOTIDE SEQUENCE</scope>
</reference>
<protein>
    <submittedName>
        <fullName evidence="1">Uncharacterized protein</fullName>
    </submittedName>
</protein>
<evidence type="ECO:0000313" key="1">
    <source>
        <dbReference type="EMBL" id="EFK96457.1"/>
    </source>
</evidence>
<dbReference type="EMBL" id="ADZX01000477">
    <property type="protein sequence ID" value="EFK96457.1"/>
    <property type="molecule type" value="Genomic_DNA"/>
</dbReference>
<reference evidence="1" key="1">
    <citation type="submission" date="2010-07" db="EMBL/GenBank/DDBJ databases">
        <authorList>
            <consortium name="CONSOLIDER consortium CSD2007-00005"/>
            <person name="Guazzaroni M.-E."/>
            <person name="Richter M."/>
            <person name="Garcia-Salamanca A."/>
            <person name="Yarza P."/>
            <person name="Ferrer M."/>
        </authorList>
    </citation>
    <scope>NUCLEOTIDE SEQUENCE</scope>
</reference>
<proteinExistence type="predicted"/>